<dbReference type="Pfam" id="PF01222">
    <property type="entry name" value="ERG4_ERG24"/>
    <property type="match status" value="1"/>
</dbReference>
<evidence type="ECO:0000256" key="19">
    <source>
        <dbReference type="ARBA" id="ARBA00083315"/>
    </source>
</evidence>
<dbReference type="AlphaFoldDB" id="A0A2N5W3U3"/>
<gene>
    <name evidence="21" type="ORF">PCANC_01231</name>
</gene>
<keyword evidence="11" id="KW-0443">Lipid metabolism</keyword>
<accession>A0A2N5W3U3</accession>
<evidence type="ECO:0000256" key="18">
    <source>
        <dbReference type="ARBA" id="ARBA00077841"/>
    </source>
</evidence>
<evidence type="ECO:0000256" key="6">
    <source>
        <dbReference type="ARBA" id="ARBA00022857"/>
    </source>
</evidence>
<evidence type="ECO:0000256" key="20">
    <source>
        <dbReference type="SAM" id="Phobius"/>
    </source>
</evidence>
<keyword evidence="6" id="KW-0521">NADP</keyword>
<dbReference type="InterPro" id="IPR001171">
    <property type="entry name" value="ERG24_DHCR-like"/>
</dbReference>
<dbReference type="InterPro" id="IPR018083">
    <property type="entry name" value="Sterol_reductase_CS"/>
</dbReference>
<evidence type="ECO:0000256" key="12">
    <source>
        <dbReference type="ARBA" id="ARBA00023136"/>
    </source>
</evidence>
<comment type="subcellular location">
    <subcellularLocation>
        <location evidence="1">Membrane</location>
        <topology evidence="1">Multi-pass membrane protein</topology>
    </subcellularLocation>
</comment>
<keyword evidence="12 20" id="KW-0472">Membrane</keyword>
<evidence type="ECO:0000256" key="2">
    <source>
        <dbReference type="ARBA" id="ARBA00005402"/>
    </source>
</evidence>
<dbReference type="EC" id="1.3.1.70" evidence="3"/>
<evidence type="ECO:0000256" key="4">
    <source>
        <dbReference type="ARBA" id="ARBA00022516"/>
    </source>
</evidence>
<dbReference type="FunFam" id="1.20.120.1630:FF:000009">
    <property type="entry name" value="C-14 sterol reductase"/>
    <property type="match status" value="1"/>
</dbReference>
<dbReference type="GO" id="GO:0050613">
    <property type="term" value="F:Delta14-sterol reductase activity"/>
    <property type="evidence" value="ECO:0007669"/>
    <property type="project" value="UniProtKB-EC"/>
</dbReference>
<keyword evidence="9" id="KW-0560">Oxidoreductase</keyword>
<proteinExistence type="inferred from homology"/>
<dbReference type="Gene3D" id="1.20.120.1630">
    <property type="match status" value="1"/>
</dbReference>
<feature type="transmembrane region" description="Helical" evidence="20">
    <location>
        <begin position="400"/>
        <end position="426"/>
    </location>
</feature>
<evidence type="ECO:0000256" key="8">
    <source>
        <dbReference type="ARBA" id="ARBA00022989"/>
    </source>
</evidence>
<evidence type="ECO:0000313" key="22">
    <source>
        <dbReference type="Proteomes" id="UP000235388"/>
    </source>
</evidence>
<comment type="catalytic activity">
    <reaction evidence="15">
        <text>4,4-dimethyl-5alpha-cholesta-8,24-dien-3beta-ol + NADP(+) = 4,4-dimethyl-5alpha-cholesta-8,14,24-trien-3beta-ol + NADPH + H(+)</text>
        <dbReference type="Rhea" id="RHEA:18561"/>
        <dbReference type="ChEBI" id="CHEBI:15378"/>
        <dbReference type="ChEBI" id="CHEBI:17813"/>
        <dbReference type="ChEBI" id="CHEBI:18364"/>
        <dbReference type="ChEBI" id="CHEBI:57783"/>
        <dbReference type="ChEBI" id="CHEBI:58349"/>
        <dbReference type="EC" id="1.3.1.70"/>
    </reaction>
    <physiologicalReaction direction="right-to-left" evidence="15">
        <dbReference type="Rhea" id="RHEA:18563"/>
    </physiologicalReaction>
</comment>
<keyword evidence="10" id="KW-0756">Sterol biosynthesis</keyword>
<evidence type="ECO:0000256" key="16">
    <source>
        <dbReference type="ARBA" id="ARBA00060638"/>
    </source>
</evidence>
<feature type="transmembrane region" description="Helical" evidence="20">
    <location>
        <begin position="299"/>
        <end position="322"/>
    </location>
</feature>
<evidence type="ECO:0000256" key="9">
    <source>
        <dbReference type="ARBA" id="ARBA00023002"/>
    </source>
</evidence>
<evidence type="ECO:0000256" key="17">
    <source>
        <dbReference type="ARBA" id="ARBA00074394"/>
    </source>
</evidence>
<comment type="pathway">
    <text evidence="16">Steroid biosynthesis; zymosterol biosynthesis; zymosterol from lanosterol: step 2/6.</text>
</comment>
<keyword evidence="8 20" id="KW-1133">Transmembrane helix</keyword>
<reference evidence="21 22" key="1">
    <citation type="submission" date="2017-11" db="EMBL/GenBank/DDBJ databases">
        <title>De novo assembly and phasing of dikaryotic genomes from two isolates of Puccinia coronata f. sp. avenae, the causal agent of oat crown rust.</title>
        <authorList>
            <person name="Miller M.E."/>
            <person name="Zhang Y."/>
            <person name="Omidvar V."/>
            <person name="Sperschneider J."/>
            <person name="Schwessinger B."/>
            <person name="Raley C."/>
            <person name="Palmer J.M."/>
            <person name="Garnica D."/>
            <person name="Upadhyaya N."/>
            <person name="Rathjen J."/>
            <person name="Taylor J.M."/>
            <person name="Park R.F."/>
            <person name="Dodds P.N."/>
            <person name="Hirsch C.D."/>
            <person name="Kianian S.F."/>
            <person name="Figueroa M."/>
        </authorList>
    </citation>
    <scope>NUCLEOTIDE SEQUENCE [LARGE SCALE GENOMIC DNA]</scope>
    <source>
        <strain evidence="21">12NC29</strain>
    </source>
</reference>
<feature type="transmembrane region" description="Helical" evidence="20">
    <location>
        <begin position="334"/>
        <end position="351"/>
    </location>
</feature>
<keyword evidence="7" id="KW-0752">Steroid biosynthesis</keyword>
<comment type="caution">
    <text evidence="21">The sequence shown here is derived from an EMBL/GenBank/DDBJ whole genome shotgun (WGS) entry which is preliminary data.</text>
</comment>
<dbReference type="PANTHER" id="PTHR21257:SF52">
    <property type="entry name" value="DELTA(14)-STEROL REDUCTASE TM7SF2"/>
    <property type="match status" value="1"/>
</dbReference>
<evidence type="ECO:0000256" key="13">
    <source>
        <dbReference type="ARBA" id="ARBA00023166"/>
    </source>
</evidence>
<evidence type="ECO:0000256" key="3">
    <source>
        <dbReference type="ARBA" id="ARBA00012413"/>
    </source>
</evidence>
<comment type="similarity">
    <text evidence="2">Belongs to the ERG4/ERG24 family.</text>
</comment>
<dbReference type="EMBL" id="PGCJ01000016">
    <property type="protein sequence ID" value="PLW56882.1"/>
    <property type="molecule type" value="Genomic_DNA"/>
</dbReference>
<protein>
    <recommendedName>
        <fullName evidence="17">Delta(14)-sterol reductase ERG24</fullName>
        <ecNumber evidence="3">1.3.1.70</ecNumber>
    </recommendedName>
    <alternativeName>
        <fullName evidence="19">C-14 sterol reductase ERG24</fullName>
    </alternativeName>
    <alternativeName>
        <fullName evidence="18">Sterol C14-reductase ERG24</fullName>
    </alternativeName>
</protein>
<dbReference type="PANTHER" id="PTHR21257">
    <property type="entry name" value="DELTA(14)-STEROL REDUCTASE"/>
    <property type="match status" value="1"/>
</dbReference>
<evidence type="ECO:0000256" key="1">
    <source>
        <dbReference type="ARBA" id="ARBA00004141"/>
    </source>
</evidence>
<keyword evidence="4" id="KW-0444">Lipid biosynthesis</keyword>
<evidence type="ECO:0000256" key="10">
    <source>
        <dbReference type="ARBA" id="ARBA00023011"/>
    </source>
</evidence>
<organism evidence="21 22">
    <name type="scientific">Puccinia coronata f. sp. avenae</name>
    <dbReference type="NCBI Taxonomy" id="200324"/>
    <lineage>
        <taxon>Eukaryota</taxon>
        <taxon>Fungi</taxon>
        <taxon>Dikarya</taxon>
        <taxon>Basidiomycota</taxon>
        <taxon>Pucciniomycotina</taxon>
        <taxon>Pucciniomycetes</taxon>
        <taxon>Pucciniales</taxon>
        <taxon>Pucciniaceae</taxon>
        <taxon>Puccinia</taxon>
    </lineage>
</organism>
<feature type="transmembrane region" description="Helical" evidence="20">
    <location>
        <begin position="100"/>
        <end position="123"/>
    </location>
</feature>
<name>A0A2N5W3U3_9BASI</name>
<evidence type="ECO:0000313" key="21">
    <source>
        <dbReference type="EMBL" id="PLW56882.1"/>
    </source>
</evidence>
<dbReference type="STRING" id="200324.A0A2N5W3U3"/>
<keyword evidence="14" id="KW-0753">Steroid metabolism</keyword>
<sequence>MTVHGETQKIQREITTTSPVNILCQSLMGVERAAEASPRPAILNPRTTEFEFGGRIGALGVTLSVPFFTYWLNLACSPQTGCLLGSQILDLRTLWNTSRFFSLEACYVYLGWYLYLVLCWLVLPGRWVDGTVLRDGTRLSYKINAFNTLMCTVLLTAVAFARWGDSPFLYIIDHYVELITASLIMSICQAVYCYWISFQSGRILALGGNSGNVIYDWFIGRDLNPRIAHFDIKTFNEMRPGLILWALLDFCWVLKQIHHSGSPSNSILLTFIFQFWYVFDAEYNEEIILTQMDITTDGFGFMLSVGDLTWVPFTYSLQLVYLSFVPLHLSNFQLALVLAVQLVGYAIFRISNEEKNAFRRKSENPKGLKFMETERGTRLLISGWWGLSRHPNYLGDWIMAWAWCLPTGVSTPITYFYAIYFAILLIHRQIRDENACEKKYGKGDWNKYKKLVPWKIIPYIY</sequence>
<evidence type="ECO:0000256" key="15">
    <source>
        <dbReference type="ARBA" id="ARBA00052254"/>
    </source>
</evidence>
<keyword evidence="13" id="KW-1207">Sterol metabolism</keyword>
<dbReference type="GO" id="GO:0005789">
    <property type="term" value="C:endoplasmic reticulum membrane"/>
    <property type="evidence" value="ECO:0007669"/>
    <property type="project" value="TreeGrafter"/>
</dbReference>
<keyword evidence="22" id="KW-1185">Reference proteome</keyword>
<dbReference type="PROSITE" id="PS01017">
    <property type="entry name" value="STEROL_REDUCT_1"/>
    <property type="match status" value="1"/>
</dbReference>
<feature type="transmembrane region" description="Helical" evidence="20">
    <location>
        <begin position="143"/>
        <end position="163"/>
    </location>
</feature>
<evidence type="ECO:0000256" key="7">
    <source>
        <dbReference type="ARBA" id="ARBA00022955"/>
    </source>
</evidence>
<evidence type="ECO:0000256" key="11">
    <source>
        <dbReference type="ARBA" id="ARBA00023098"/>
    </source>
</evidence>
<dbReference type="Proteomes" id="UP000235388">
    <property type="component" value="Unassembled WGS sequence"/>
</dbReference>
<dbReference type="OrthoDB" id="10262235at2759"/>
<evidence type="ECO:0000256" key="14">
    <source>
        <dbReference type="ARBA" id="ARBA00023221"/>
    </source>
</evidence>
<keyword evidence="5 20" id="KW-0812">Transmembrane</keyword>
<dbReference type="GO" id="GO:0006696">
    <property type="term" value="P:ergosterol biosynthetic process"/>
    <property type="evidence" value="ECO:0007669"/>
    <property type="project" value="TreeGrafter"/>
</dbReference>
<feature type="transmembrane region" description="Helical" evidence="20">
    <location>
        <begin position="175"/>
        <end position="197"/>
    </location>
</feature>
<evidence type="ECO:0000256" key="5">
    <source>
        <dbReference type="ARBA" id="ARBA00022692"/>
    </source>
</evidence>